<keyword evidence="3" id="KW-1185">Reference proteome</keyword>
<gene>
    <name evidence="2" type="ORF">IPOD504_LOCUS12034</name>
</gene>
<reference evidence="2" key="1">
    <citation type="submission" date="2022-03" db="EMBL/GenBank/DDBJ databases">
        <authorList>
            <person name="Martin H S."/>
        </authorList>
    </citation>
    <scope>NUCLEOTIDE SEQUENCE</scope>
</reference>
<organism evidence="2 3">
    <name type="scientific">Iphiclides podalirius</name>
    <name type="common">scarce swallowtail</name>
    <dbReference type="NCBI Taxonomy" id="110791"/>
    <lineage>
        <taxon>Eukaryota</taxon>
        <taxon>Metazoa</taxon>
        <taxon>Ecdysozoa</taxon>
        <taxon>Arthropoda</taxon>
        <taxon>Hexapoda</taxon>
        <taxon>Insecta</taxon>
        <taxon>Pterygota</taxon>
        <taxon>Neoptera</taxon>
        <taxon>Endopterygota</taxon>
        <taxon>Lepidoptera</taxon>
        <taxon>Glossata</taxon>
        <taxon>Ditrysia</taxon>
        <taxon>Papilionoidea</taxon>
        <taxon>Papilionidae</taxon>
        <taxon>Papilioninae</taxon>
        <taxon>Iphiclides</taxon>
    </lineage>
</organism>
<evidence type="ECO:0000313" key="2">
    <source>
        <dbReference type="EMBL" id="CAH2062501.1"/>
    </source>
</evidence>
<protein>
    <submittedName>
        <fullName evidence="2">Uncharacterized protein</fullName>
    </submittedName>
</protein>
<feature type="region of interest" description="Disordered" evidence="1">
    <location>
        <begin position="23"/>
        <end position="50"/>
    </location>
</feature>
<name>A0ABN8IS95_9NEOP</name>
<dbReference type="EMBL" id="OW152841">
    <property type="protein sequence ID" value="CAH2062501.1"/>
    <property type="molecule type" value="Genomic_DNA"/>
</dbReference>
<feature type="non-terminal residue" evidence="2">
    <location>
        <position position="1"/>
    </location>
</feature>
<evidence type="ECO:0000313" key="3">
    <source>
        <dbReference type="Proteomes" id="UP000837857"/>
    </source>
</evidence>
<feature type="compositionally biased region" description="Basic residues" evidence="1">
    <location>
        <begin position="24"/>
        <end position="35"/>
    </location>
</feature>
<proteinExistence type="predicted"/>
<accession>A0ABN8IS95</accession>
<evidence type="ECO:0000256" key="1">
    <source>
        <dbReference type="SAM" id="MobiDB-lite"/>
    </source>
</evidence>
<dbReference type="Proteomes" id="UP000837857">
    <property type="component" value="Chromosome 29"/>
</dbReference>
<sequence>MRWDVWNYRHYRKWVVIEIATGNGKRKRKRKRTRSKRDSNRARGSRSAVGLRAASRGLSNTICVEIVKIWVDGGRPGYVECGAAKPLQLGGLVARGASADRAWPPLPTPAGVGSYMIGAEYYEQP</sequence>